<dbReference type="RefSeq" id="WP_177169448.1">
    <property type="nucleotide sequence ID" value="NZ_FNWJ01000002.1"/>
</dbReference>
<name>A0A1H6FWR5_THEAL</name>
<proteinExistence type="inferred from homology"/>
<dbReference type="EMBL" id="FNWJ01000002">
    <property type="protein sequence ID" value="SEH15217.1"/>
    <property type="molecule type" value="Genomic_DNA"/>
</dbReference>
<dbReference type="PANTHER" id="PTHR42732">
    <property type="entry name" value="BETA-GALACTOSIDASE"/>
    <property type="match status" value="1"/>
</dbReference>
<evidence type="ECO:0000313" key="6">
    <source>
        <dbReference type="EMBL" id="SEH15217.1"/>
    </source>
</evidence>
<gene>
    <name evidence="6" type="ORF">SAMN02745716_1878</name>
</gene>
<dbReference type="InterPro" id="IPR036156">
    <property type="entry name" value="Beta-gal/glucu_dom_sf"/>
</dbReference>
<feature type="domain" description="Glycoside hydrolase family 2 catalytic" evidence="4">
    <location>
        <begin position="316"/>
        <end position="615"/>
    </location>
</feature>
<dbReference type="SUPFAM" id="SSF49303">
    <property type="entry name" value="beta-Galactosidase/glucuronidase domain"/>
    <property type="match status" value="1"/>
</dbReference>
<evidence type="ECO:0000256" key="2">
    <source>
        <dbReference type="ARBA" id="ARBA00022801"/>
    </source>
</evidence>
<protein>
    <submittedName>
        <fullName evidence="6">Beta-glucuronidase</fullName>
    </submittedName>
</protein>
<dbReference type="InterPro" id="IPR051913">
    <property type="entry name" value="GH2_Domain-Containing"/>
</dbReference>
<dbReference type="InterPro" id="IPR006101">
    <property type="entry name" value="Glyco_hydro_2"/>
</dbReference>
<dbReference type="SUPFAM" id="SSF49785">
    <property type="entry name" value="Galactose-binding domain-like"/>
    <property type="match status" value="1"/>
</dbReference>
<evidence type="ECO:0000256" key="1">
    <source>
        <dbReference type="ARBA" id="ARBA00007401"/>
    </source>
</evidence>
<keyword evidence="7" id="KW-1185">Reference proteome</keyword>
<dbReference type="Gene3D" id="2.60.120.260">
    <property type="entry name" value="Galactose-binding domain-like"/>
    <property type="match status" value="1"/>
</dbReference>
<dbReference type="InterPro" id="IPR008979">
    <property type="entry name" value="Galactose-bd-like_sf"/>
</dbReference>
<reference evidence="7" key="1">
    <citation type="submission" date="2016-10" db="EMBL/GenBank/DDBJ databases">
        <authorList>
            <person name="Varghese N."/>
            <person name="Submissions S."/>
        </authorList>
    </citation>
    <scope>NUCLEOTIDE SEQUENCE [LARGE SCALE GENOMIC DNA]</scope>
    <source>
        <strain evidence="7">ATCC 35263</strain>
    </source>
</reference>
<evidence type="ECO:0000313" key="7">
    <source>
        <dbReference type="Proteomes" id="UP000222056"/>
    </source>
</evidence>
<dbReference type="STRING" id="29539.SAMN02745716_1878"/>
<sequence length="626" mass="70495">MPEREGPSGRLLLGGVWYFQLDEERTGEQRELPTVSDLTGWRQVAVPYVWNGDDTTRNRAAWGWYRKEFRLPEPPAGAPRPTLWRLRFLGVKERATVWLNGRLIGQHSGGYTPFELDAQGLRTRGVNRLVVRASTMRGPYDLSHWRFESRACRYGRGGWWNFGGIDREVEIRPVYGVDLERAQALPRLRCPRCPARLELRALLRNASRKPLAVTLHARVRAPDGRHVINEVIARRRLAAGERAWVEGSVVLGRAMLWEPARPALYDVSLTALGAPVVTTARGRAQLRRTAEATSATARANYHLNVGVRLLETRPGGILLLNGRPLSALGVSFHEDDPRLGSALGARERGWLVRRLRDLGATITRSHYPPHPALLEAFDRAGILYWAQPPVYQLSNGALNEAWVRRDALEAVRQMVEAQINHPSVVVWSLGNELALGDGRYAGGVGAGYERYVEAGVQLVRSLDPTRLVGIDRAAPEDPTRVWHPVFDLLDVLGVNEYFGWYRGRDSAAGAILDQFHKAYPDRPIVVTEFGAESTHEGPADRKGTYAFQTRYLLDHLAQFERRRWIAGSLVWILRDFRVNPDWTGGNPNQPTPPWNNKGLIDETGAPKPAYWELRKLFRARRGAARG</sequence>
<dbReference type="InterPro" id="IPR017853">
    <property type="entry name" value="GH"/>
</dbReference>
<dbReference type="GO" id="GO:0005975">
    <property type="term" value="P:carbohydrate metabolic process"/>
    <property type="evidence" value="ECO:0007669"/>
    <property type="project" value="InterPro"/>
</dbReference>
<dbReference type="InterPro" id="IPR006103">
    <property type="entry name" value="Glyco_hydro_2_cat"/>
</dbReference>
<dbReference type="Pfam" id="PF02836">
    <property type="entry name" value="Glyco_hydro_2_C"/>
    <property type="match status" value="1"/>
</dbReference>
<accession>A0A1H6FWR5</accession>
<dbReference type="Proteomes" id="UP000222056">
    <property type="component" value="Unassembled WGS sequence"/>
</dbReference>
<dbReference type="SUPFAM" id="SSF51445">
    <property type="entry name" value="(Trans)glycosidases"/>
    <property type="match status" value="1"/>
</dbReference>
<keyword evidence="2" id="KW-0378">Hydrolase</keyword>
<dbReference type="Gene3D" id="2.60.40.10">
    <property type="entry name" value="Immunoglobulins"/>
    <property type="match status" value="1"/>
</dbReference>
<dbReference type="AlphaFoldDB" id="A0A1H6FWR5"/>
<dbReference type="PRINTS" id="PR00132">
    <property type="entry name" value="GLHYDRLASE2"/>
</dbReference>
<dbReference type="Pfam" id="PF02837">
    <property type="entry name" value="Glyco_hydro_2_N"/>
    <property type="match status" value="1"/>
</dbReference>
<dbReference type="InterPro" id="IPR013783">
    <property type="entry name" value="Ig-like_fold"/>
</dbReference>
<comment type="similarity">
    <text evidence="1">Belongs to the glycosyl hydrolase 2 family.</text>
</comment>
<evidence type="ECO:0000259" key="5">
    <source>
        <dbReference type="Pfam" id="PF02837"/>
    </source>
</evidence>
<feature type="domain" description="Glycosyl hydrolases family 2 sugar binding" evidence="5">
    <location>
        <begin position="53"/>
        <end position="169"/>
    </location>
</feature>
<keyword evidence="3" id="KW-0326">Glycosidase</keyword>
<evidence type="ECO:0000256" key="3">
    <source>
        <dbReference type="ARBA" id="ARBA00023295"/>
    </source>
</evidence>
<evidence type="ECO:0000259" key="4">
    <source>
        <dbReference type="Pfam" id="PF02836"/>
    </source>
</evidence>
<organism evidence="6 7">
    <name type="scientific">Thermoleophilum album</name>
    <dbReference type="NCBI Taxonomy" id="29539"/>
    <lineage>
        <taxon>Bacteria</taxon>
        <taxon>Bacillati</taxon>
        <taxon>Actinomycetota</taxon>
        <taxon>Thermoleophilia</taxon>
        <taxon>Thermoleophilales</taxon>
        <taxon>Thermoleophilaceae</taxon>
        <taxon>Thermoleophilum</taxon>
    </lineage>
</organism>
<dbReference type="GO" id="GO:0004553">
    <property type="term" value="F:hydrolase activity, hydrolyzing O-glycosyl compounds"/>
    <property type="evidence" value="ECO:0007669"/>
    <property type="project" value="InterPro"/>
</dbReference>
<dbReference type="PANTHER" id="PTHR42732:SF1">
    <property type="entry name" value="BETA-MANNOSIDASE"/>
    <property type="match status" value="1"/>
</dbReference>
<dbReference type="Gene3D" id="3.20.20.80">
    <property type="entry name" value="Glycosidases"/>
    <property type="match status" value="1"/>
</dbReference>
<dbReference type="InterPro" id="IPR006104">
    <property type="entry name" value="Glyco_hydro_2_N"/>
</dbReference>